<dbReference type="EMBL" id="SZQA01000004">
    <property type="protein sequence ID" value="TKK90110.1"/>
    <property type="molecule type" value="Genomic_DNA"/>
</dbReference>
<comment type="caution">
    <text evidence="2">The sequence shown here is derived from an EMBL/GenBank/DDBJ whole genome shotgun (WGS) entry which is preliminary data.</text>
</comment>
<dbReference type="AlphaFoldDB" id="A0A4U3MM87"/>
<dbReference type="GO" id="GO:0006355">
    <property type="term" value="P:regulation of DNA-templated transcription"/>
    <property type="evidence" value="ECO:0007669"/>
    <property type="project" value="InterPro"/>
</dbReference>
<accession>A0A4U3MM87</accession>
<feature type="domain" description="HTH luxR-type" evidence="1">
    <location>
        <begin position="273"/>
        <end position="330"/>
    </location>
</feature>
<protein>
    <submittedName>
        <fullName evidence="2">Helix-turn-helix transcriptional regulator</fullName>
    </submittedName>
</protein>
<name>A0A4U3MM87_9ACTN</name>
<dbReference type="OrthoDB" id="5932488at2"/>
<dbReference type="SUPFAM" id="SSF46894">
    <property type="entry name" value="C-terminal effector domain of the bipartite response regulators"/>
    <property type="match status" value="1"/>
</dbReference>
<dbReference type="PANTHER" id="PTHR34293:SF1">
    <property type="entry name" value="HTH-TYPE TRANSCRIPTIONAL REGULATOR TRMBL2"/>
    <property type="match status" value="1"/>
</dbReference>
<dbReference type="InterPro" id="IPR036390">
    <property type="entry name" value="WH_DNA-bd_sf"/>
</dbReference>
<dbReference type="GO" id="GO:0003677">
    <property type="term" value="F:DNA binding"/>
    <property type="evidence" value="ECO:0007669"/>
    <property type="project" value="InterPro"/>
</dbReference>
<dbReference type="InterPro" id="IPR051797">
    <property type="entry name" value="TrmB-like"/>
</dbReference>
<sequence length="336" mass="36350">MDCANCGGRYRSVTGICQGCPMWEAIGLSSLEERLYRLLLRDPKITPDEAARRLESSPETVGAALARLQETGLMESDPLSGFRPADPRMAIGSAIRRRRAELDRLAVEAEELATDFQEGLLRADPGRVIEVVEGAAAAGRKVAELAAQAQEEILAIDTPPYATSGTSIDAESAALARGVRVRALYSSLVLDIPKKLDEIRQVTALGEQARILAEVPIKLILVDRSTALLPLTDREEGVRFTSVVVGRSALTNALVALFETLWREASPVWGNGTGAIDGVDQQILELLAVGMKDEAILRQLGMSERTLRRRIATLLSRLGATGRFQAGVQAARKGWI</sequence>
<gene>
    <name evidence="2" type="ORF">FDA94_06720</name>
</gene>
<dbReference type="Pfam" id="PF13412">
    <property type="entry name" value="HTH_24"/>
    <property type="match status" value="1"/>
</dbReference>
<dbReference type="SMART" id="SM00421">
    <property type="entry name" value="HTH_LUXR"/>
    <property type="match status" value="1"/>
</dbReference>
<reference evidence="2 3" key="1">
    <citation type="submission" date="2019-04" db="EMBL/GenBank/DDBJ databases">
        <title>Herbidospora sp. NEAU-GS14.nov., a novel actinomycete isolated from soil.</title>
        <authorList>
            <person name="Han L."/>
        </authorList>
    </citation>
    <scope>NUCLEOTIDE SEQUENCE [LARGE SCALE GENOMIC DNA]</scope>
    <source>
        <strain evidence="2 3">NEAU-GS14</strain>
    </source>
</reference>
<dbReference type="InterPro" id="IPR000792">
    <property type="entry name" value="Tscrpt_reg_LuxR_C"/>
</dbReference>
<dbReference type="Proteomes" id="UP000308705">
    <property type="component" value="Unassembled WGS sequence"/>
</dbReference>
<dbReference type="Gene3D" id="3.30.870.10">
    <property type="entry name" value="Endonuclease Chain A"/>
    <property type="match status" value="1"/>
</dbReference>
<dbReference type="InterPro" id="IPR036388">
    <property type="entry name" value="WH-like_DNA-bd_sf"/>
</dbReference>
<proteinExistence type="predicted"/>
<dbReference type="Gene3D" id="1.10.10.10">
    <property type="entry name" value="Winged helix-like DNA-binding domain superfamily/Winged helix DNA-binding domain"/>
    <property type="match status" value="2"/>
</dbReference>
<dbReference type="SUPFAM" id="SSF46785">
    <property type="entry name" value="Winged helix' DNA-binding domain"/>
    <property type="match status" value="1"/>
</dbReference>
<keyword evidence="3" id="KW-1185">Reference proteome</keyword>
<organism evidence="2 3">
    <name type="scientific">Herbidospora galbida</name>
    <dbReference type="NCBI Taxonomy" id="2575442"/>
    <lineage>
        <taxon>Bacteria</taxon>
        <taxon>Bacillati</taxon>
        <taxon>Actinomycetota</taxon>
        <taxon>Actinomycetes</taxon>
        <taxon>Streptosporangiales</taxon>
        <taxon>Streptosporangiaceae</taxon>
        <taxon>Herbidospora</taxon>
    </lineage>
</organism>
<evidence type="ECO:0000259" key="1">
    <source>
        <dbReference type="SMART" id="SM00421"/>
    </source>
</evidence>
<evidence type="ECO:0000313" key="3">
    <source>
        <dbReference type="Proteomes" id="UP000308705"/>
    </source>
</evidence>
<evidence type="ECO:0000313" key="2">
    <source>
        <dbReference type="EMBL" id="TKK90110.1"/>
    </source>
</evidence>
<dbReference type="PANTHER" id="PTHR34293">
    <property type="entry name" value="HTH-TYPE TRANSCRIPTIONAL REGULATOR TRMBL2"/>
    <property type="match status" value="1"/>
</dbReference>
<dbReference type="InterPro" id="IPR016032">
    <property type="entry name" value="Sig_transdc_resp-reg_C-effctor"/>
</dbReference>